<comment type="similarity">
    <text evidence="2 12">Belongs to the ApbE family.</text>
</comment>
<dbReference type="InterPro" id="IPR003374">
    <property type="entry name" value="ApbE-like_sf"/>
</dbReference>
<dbReference type="Pfam" id="PF02424">
    <property type="entry name" value="ApbE"/>
    <property type="match status" value="1"/>
</dbReference>
<name>A0ABV4TY18_9GAMM</name>
<evidence type="ECO:0000313" key="14">
    <source>
        <dbReference type="Proteomes" id="UP001575181"/>
    </source>
</evidence>
<evidence type="ECO:0000256" key="10">
    <source>
        <dbReference type="ARBA" id="ARBA00031306"/>
    </source>
</evidence>
<keyword evidence="9 12" id="KW-0460">Magnesium</keyword>
<evidence type="ECO:0000256" key="3">
    <source>
        <dbReference type="ARBA" id="ARBA00011955"/>
    </source>
</evidence>
<evidence type="ECO:0000256" key="5">
    <source>
        <dbReference type="ARBA" id="ARBA00022630"/>
    </source>
</evidence>
<dbReference type="Gene3D" id="3.10.520.10">
    <property type="entry name" value="ApbE-like domains"/>
    <property type="match status" value="1"/>
</dbReference>
<comment type="catalytic activity">
    <reaction evidence="11 12">
        <text>L-threonyl-[protein] + FAD = FMN-L-threonyl-[protein] + AMP + H(+)</text>
        <dbReference type="Rhea" id="RHEA:36847"/>
        <dbReference type="Rhea" id="RHEA-COMP:11060"/>
        <dbReference type="Rhea" id="RHEA-COMP:11061"/>
        <dbReference type="ChEBI" id="CHEBI:15378"/>
        <dbReference type="ChEBI" id="CHEBI:30013"/>
        <dbReference type="ChEBI" id="CHEBI:57692"/>
        <dbReference type="ChEBI" id="CHEBI:74257"/>
        <dbReference type="ChEBI" id="CHEBI:456215"/>
        <dbReference type="EC" id="2.7.1.180"/>
    </reaction>
</comment>
<evidence type="ECO:0000256" key="1">
    <source>
        <dbReference type="ARBA" id="ARBA00001946"/>
    </source>
</evidence>
<keyword evidence="14" id="KW-1185">Reference proteome</keyword>
<keyword evidence="6 12" id="KW-0808">Transferase</keyword>
<dbReference type="PIRSF" id="PIRSF006268">
    <property type="entry name" value="ApbE"/>
    <property type="match status" value="1"/>
</dbReference>
<evidence type="ECO:0000256" key="9">
    <source>
        <dbReference type="ARBA" id="ARBA00022842"/>
    </source>
</evidence>
<comment type="cofactor">
    <cofactor evidence="1">
        <name>Mg(2+)</name>
        <dbReference type="ChEBI" id="CHEBI:18420"/>
    </cofactor>
</comment>
<evidence type="ECO:0000256" key="6">
    <source>
        <dbReference type="ARBA" id="ARBA00022679"/>
    </source>
</evidence>
<evidence type="ECO:0000313" key="13">
    <source>
        <dbReference type="EMBL" id="MFA9462212.1"/>
    </source>
</evidence>
<dbReference type="EC" id="2.7.1.180" evidence="3 12"/>
<dbReference type="SUPFAM" id="SSF143631">
    <property type="entry name" value="ApbE-like"/>
    <property type="match status" value="1"/>
</dbReference>
<evidence type="ECO:0000256" key="7">
    <source>
        <dbReference type="ARBA" id="ARBA00022723"/>
    </source>
</evidence>
<protein>
    <recommendedName>
        <fullName evidence="4 12">FAD:protein FMN transferase</fullName>
        <ecNumber evidence="3 12">2.7.1.180</ecNumber>
    </recommendedName>
    <alternativeName>
        <fullName evidence="10 12">Flavin transferase</fullName>
    </alternativeName>
</protein>
<evidence type="ECO:0000256" key="8">
    <source>
        <dbReference type="ARBA" id="ARBA00022827"/>
    </source>
</evidence>
<keyword evidence="7 12" id="KW-0479">Metal-binding</keyword>
<dbReference type="GO" id="GO:0016740">
    <property type="term" value="F:transferase activity"/>
    <property type="evidence" value="ECO:0007669"/>
    <property type="project" value="UniProtKB-KW"/>
</dbReference>
<evidence type="ECO:0000256" key="4">
    <source>
        <dbReference type="ARBA" id="ARBA00016337"/>
    </source>
</evidence>
<evidence type="ECO:0000256" key="11">
    <source>
        <dbReference type="ARBA" id="ARBA00048540"/>
    </source>
</evidence>
<dbReference type="Proteomes" id="UP001575181">
    <property type="component" value="Unassembled WGS sequence"/>
</dbReference>
<organism evidence="13 14">
    <name type="scientific">Thiohalorhabdus methylotrophus</name>
    <dbReference type="NCBI Taxonomy" id="3242694"/>
    <lineage>
        <taxon>Bacteria</taxon>
        <taxon>Pseudomonadati</taxon>
        <taxon>Pseudomonadota</taxon>
        <taxon>Gammaproteobacteria</taxon>
        <taxon>Thiohalorhabdales</taxon>
        <taxon>Thiohalorhabdaceae</taxon>
        <taxon>Thiohalorhabdus</taxon>
    </lineage>
</organism>
<proteinExistence type="inferred from homology"/>
<evidence type="ECO:0000256" key="12">
    <source>
        <dbReference type="PIRNR" id="PIRNR006268"/>
    </source>
</evidence>
<dbReference type="EMBL" id="JBGUAW010000011">
    <property type="protein sequence ID" value="MFA9462212.1"/>
    <property type="molecule type" value="Genomic_DNA"/>
</dbReference>
<dbReference type="PANTHER" id="PTHR30040:SF2">
    <property type="entry name" value="FAD:PROTEIN FMN TRANSFERASE"/>
    <property type="match status" value="1"/>
</dbReference>
<dbReference type="PANTHER" id="PTHR30040">
    <property type="entry name" value="THIAMINE BIOSYNTHESIS LIPOPROTEIN APBE"/>
    <property type="match status" value="1"/>
</dbReference>
<sequence length="297" mass="32761">MSVEEPVLERLGTLWKARFMAMASPCEVLAETGDRELAEELGGIAAAEAWRIERAFSRYRDDNLIARINTSQGASVEVDTETADLLDFADECHRISDGLFDITSGVLRRIWRFGPDAEPPGAEQIAALMPLIGWHRVTWQRPRLVVPAGMEIDLGGIGKEYAVDRTFTLLEERTEVPFLVNFGGDLRANRVRSDESPWTTGIEHPQETRTAVQTLALHRGGLATSGDVRRSFTHHGVVYGHILHPHTGWPVPDGPRSVTVAAPTCTQAGVLSTLAMLHGADAEAFLDDQELAYWSVR</sequence>
<comment type="caution">
    <text evidence="13">The sequence shown here is derived from an EMBL/GenBank/DDBJ whole genome shotgun (WGS) entry which is preliminary data.</text>
</comment>
<keyword evidence="5 12" id="KW-0285">Flavoprotein</keyword>
<gene>
    <name evidence="13" type="ORF">ACERLL_15445</name>
</gene>
<evidence type="ECO:0000256" key="2">
    <source>
        <dbReference type="ARBA" id="ARBA00008282"/>
    </source>
</evidence>
<dbReference type="RefSeq" id="WP_373656998.1">
    <property type="nucleotide sequence ID" value="NZ_JBGUAW010000011.1"/>
</dbReference>
<dbReference type="InterPro" id="IPR024932">
    <property type="entry name" value="ApbE"/>
</dbReference>
<reference evidence="13 14" key="1">
    <citation type="submission" date="2024-08" db="EMBL/GenBank/DDBJ databases">
        <title>Whole-genome sequencing of halo(alkali)philic microorganisms from hypersaline lakes.</title>
        <authorList>
            <person name="Sorokin D.Y."/>
            <person name="Merkel A.Y."/>
            <person name="Messina E."/>
            <person name="Yakimov M."/>
        </authorList>
    </citation>
    <scope>NUCLEOTIDE SEQUENCE [LARGE SCALE GENOMIC DNA]</scope>
    <source>
        <strain evidence="13 14">Cl-TMA</strain>
    </source>
</reference>
<keyword evidence="8 12" id="KW-0274">FAD</keyword>
<accession>A0ABV4TY18</accession>